<dbReference type="KEGG" id="bcai:K788_0000544"/>
<dbReference type="InterPro" id="IPR013785">
    <property type="entry name" value="Aldolase_TIM"/>
</dbReference>
<dbReference type="AlphaFoldDB" id="A0A0P0RIC7"/>
<dbReference type="InterPro" id="IPR004136">
    <property type="entry name" value="NMO"/>
</dbReference>
<dbReference type="EMBL" id="CP012747">
    <property type="protein sequence ID" value="ALL68394.1"/>
    <property type="molecule type" value="Genomic_DNA"/>
</dbReference>
<evidence type="ECO:0000256" key="4">
    <source>
        <dbReference type="SAM" id="MobiDB-lite"/>
    </source>
</evidence>
<evidence type="ECO:0000313" key="5">
    <source>
        <dbReference type="EMBL" id="ALL68394.1"/>
    </source>
</evidence>
<evidence type="ECO:0000256" key="1">
    <source>
        <dbReference type="ARBA" id="ARBA00022630"/>
    </source>
</evidence>
<dbReference type="CDD" id="cd04730">
    <property type="entry name" value="NPD_like"/>
    <property type="match status" value="1"/>
</dbReference>
<evidence type="ECO:0000313" key="6">
    <source>
        <dbReference type="Proteomes" id="UP000019146"/>
    </source>
</evidence>
<feature type="region of interest" description="Disordered" evidence="4">
    <location>
        <begin position="248"/>
        <end position="272"/>
    </location>
</feature>
<keyword evidence="5" id="KW-0223">Dioxygenase</keyword>
<dbReference type="PANTHER" id="PTHR32332">
    <property type="entry name" value="2-NITROPROPANE DIOXYGENASE"/>
    <property type="match status" value="1"/>
</dbReference>
<dbReference type="SUPFAM" id="SSF51412">
    <property type="entry name" value="Inosine monophosphate dehydrogenase (IMPDH)"/>
    <property type="match status" value="1"/>
</dbReference>
<dbReference type="GO" id="GO:0018580">
    <property type="term" value="F:nitronate monooxygenase activity"/>
    <property type="evidence" value="ECO:0007669"/>
    <property type="project" value="UniProtKB-EC"/>
</dbReference>
<organism evidence="5 6">
    <name type="scientific">Paraburkholderia caribensis MBA4</name>
    <dbReference type="NCBI Taxonomy" id="1323664"/>
    <lineage>
        <taxon>Bacteria</taxon>
        <taxon>Pseudomonadati</taxon>
        <taxon>Pseudomonadota</taxon>
        <taxon>Betaproteobacteria</taxon>
        <taxon>Burkholderiales</taxon>
        <taxon>Burkholderiaceae</taxon>
        <taxon>Paraburkholderia</taxon>
    </lineage>
</organism>
<name>A0A0P0RIC7_9BURK</name>
<keyword evidence="3 5" id="KW-0560">Oxidoreductase</keyword>
<proteinExistence type="predicted"/>
<gene>
    <name evidence="5" type="ORF">K788_0000544</name>
</gene>
<dbReference type="Pfam" id="PF03060">
    <property type="entry name" value="NMO"/>
    <property type="match status" value="1"/>
</dbReference>
<keyword evidence="1" id="KW-0285">Flavoprotein</keyword>
<dbReference type="GeneID" id="69972110"/>
<dbReference type="EC" id="1.13.12.16" evidence="5"/>
<dbReference type="Gene3D" id="3.20.20.70">
    <property type="entry name" value="Aldolase class I"/>
    <property type="match status" value="1"/>
</dbReference>
<dbReference type="PANTHER" id="PTHR32332:SF20">
    <property type="entry name" value="2-NITROPROPANE DIOXYGENASE-LIKE PROTEIN"/>
    <property type="match status" value="1"/>
</dbReference>
<dbReference type="RefSeq" id="WP_035998296.1">
    <property type="nucleotide sequence ID" value="NZ_CP012747.1"/>
</dbReference>
<accession>A0A0P0RIC7</accession>
<sequence>MKPTPLMEILNISKPIICAPLAGGSSPEFMAELVRVGSIGAVSVSFTPLDRVVPRLQKISDATGGKFAVNLSLLKDQKERLIRALDTGVKVISVWQNDPTEYIKLAKDAGATVIWTVGSAEDAKHARDMGVDILVAQGGESGGHLVGRSPIMSLLPAVVDAANGVPVAAAGGIADGRGLAAALCLGAQAVWMGSRFVASKEVTLHEGYKDLVVKATADDVIDTFLFDVDCPDSRHRVLRTDAVKRWEDAGRPESGKRPGEGEIVGKQPDGTPLQRYHVSAPAKGFEGDWAATALYAGTSVQLIHDVLPVEKIVSDMVADASAALKKAPMAIEN</sequence>
<dbReference type="Proteomes" id="UP000019146">
    <property type="component" value="Chromosome 2"/>
</dbReference>
<dbReference type="GO" id="GO:0051213">
    <property type="term" value="F:dioxygenase activity"/>
    <property type="evidence" value="ECO:0007669"/>
    <property type="project" value="UniProtKB-KW"/>
</dbReference>
<keyword evidence="2" id="KW-0288">FMN</keyword>
<protein>
    <submittedName>
        <fullName evidence="5">Dioxygenases related to 2-nitropropane dioxygenase</fullName>
        <ecNumber evidence="5">1.13.12.16</ecNumber>
    </submittedName>
</protein>
<reference evidence="5 6" key="1">
    <citation type="journal article" date="2014" name="Genome Announc.">
        <title>Draft Genome Sequence of the Haloacid-Degrading Burkholderia caribensis Strain MBA4.</title>
        <authorList>
            <person name="Pan Y."/>
            <person name="Kong K.F."/>
            <person name="Tsang J.S."/>
        </authorList>
    </citation>
    <scope>NUCLEOTIDE SEQUENCE [LARGE SCALE GENOMIC DNA]</scope>
    <source>
        <strain evidence="5 6">MBA4</strain>
    </source>
</reference>
<evidence type="ECO:0000256" key="2">
    <source>
        <dbReference type="ARBA" id="ARBA00022643"/>
    </source>
</evidence>
<feature type="compositionally biased region" description="Basic and acidic residues" evidence="4">
    <location>
        <begin position="248"/>
        <end position="260"/>
    </location>
</feature>
<evidence type="ECO:0000256" key="3">
    <source>
        <dbReference type="ARBA" id="ARBA00023002"/>
    </source>
</evidence>